<evidence type="ECO:0000256" key="8">
    <source>
        <dbReference type="ARBA" id="ARBA00022833"/>
    </source>
</evidence>
<keyword evidence="6 13" id="KW-0732">Signal</keyword>
<organism evidence="15 16">
    <name type="scientific">Acaromyces ingoldii</name>
    <dbReference type="NCBI Taxonomy" id="215250"/>
    <lineage>
        <taxon>Eukaryota</taxon>
        <taxon>Fungi</taxon>
        <taxon>Dikarya</taxon>
        <taxon>Basidiomycota</taxon>
        <taxon>Ustilaginomycotina</taxon>
        <taxon>Exobasidiomycetes</taxon>
        <taxon>Exobasidiales</taxon>
        <taxon>Cryptobasidiaceae</taxon>
        <taxon>Acaromyces</taxon>
    </lineage>
</organism>
<evidence type="ECO:0000256" key="13">
    <source>
        <dbReference type="RuleBase" id="RU364017"/>
    </source>
</evidence>
<dbReference type="InterPro" id="IPR050371">
    <property type="entry name" value="Fungal_virulence_M36"/>
</dbReference>
<dbReference type="Proteomes" id="UP000245768">
    <property type="component" value="Unassembled WGS sequence"/>
</dbReference>
<dbReference type="PRINTS" id="PR00999">
    <property type="entry name" value="FUNGALYSIN"/>
</dbReference>
<evidence type="ECO:0000256" key="1">
    <source>
        <dbReference type="ARBA" id="ARBA00004613"/>
    </source>
</evidence>
<evidence type="ECO:0000256" key="6">
    <source>
        <dbReference type="ARBA" id="ARBA00022729"/>
    </source>
</evidence>
<keyword evidence="4 13" id="KW-0645">Protease</keyword>
<evidence type="ECO:0000256" key="2">
    <source>
        <dbReference type="ARBA" id="ARBA00006006"/>
    </source>
</evidence>
<dbReference type="EMBL" id="KZ819634">
    <property type="protein sequence ID" value="PWN92755.1"/>
    <property type="molecule type" value="Genomic_DNA"/>
</dbReference>
<evidence type="ECO:0000256" key="9">
    <source>
        <dbReference type="ARBA" id="ARBA00023049"/>
    </source>
</evidence>
<comment type="similarity">
    <text evidence="2 13">Belongs to the peptidase M36 family.</text>
</comment>
<dbReference type="GeneID" id="37042163"/>
<evidence type="ECO:0000256" key="10">
    <source>
        <dbReference type="ARBA" id="ARBA00023145"/>
    </source>
</evidence>
<feature type="binding site" evidence="12">
    <location>
        <position position="650"/>
    </location>
    <ligand>
        <name>Zn(2+)</name>
        <dbReference type="ChEBI" id="CHEBI:29105"/>
        <note>catalytic</note>
    </ligand>
</feature>
<feature type="chain" id="PRO_5016190874" description="Extracellular metalloproteinase" evidence="13">
    <location>
        <begin position="24"/>
        <end position="864"/>
    </location>
</feature>
<evidence type="ECO:0000256" key="4">
    <source>
        <dbReference type="ARBA" id="ARBA00022670"/>
    </source>
</evidence>
<dbReference type="InterPro" id="IPR027268">
    <property type="entry name" value="Peptidase_M4/M1_CTD_sf"/>
</dbReference>
<reference evidence="15 16" key="1">
    <citation type="journal article" date="2018" name="Mol. Biol. Evol.">
        <title>Broad Genomic Sampling Reveals a Smut Pathogenic Ancestry of the Fungal Clade Ustilaginomycotina.</title>
        <authorList>
            <person name="Kijpornyongpan T."/>
            <person name="Mondo S.J."/>
            <person name="Barry K."/>
            <person name="Sandor L."/>
            <person name="Lee J."/>
            <person name="Lipzen A."/>
            <person name="Pangilinan J."/>
            <person name="LaButti K."/>
            <person name="Hainaut M."/>
            <person name="Henrissat B."/>
            <person name="Grigoriev I.V."/>
            <person name="Spatafora J.W."/>
            <person name="Aime M.C."/>
        </authorList>
    </citation>
    <scope>NUCLEOTIDE SEQUENCE [LARGE SCALE GENOMIC DNA]</scope>
    <source>
        <strain evidence="15 16">MCA 4198</strain>
    </source>
</reference>
<dbReference type="EC" id="3.4.24.-" evidence="13"/>
<keyword evidence="3 13" id="KW-0964">Secreted</keyword>
<evidence type="ECO:0000256" key="3">
    <source>
        <dbReference type="ARBA" id="ARBA00022525"/>
    </source>
</evidence>
<feature type="binding site" evidence="12">
    <location>
        <position position="624"/>
    </location>
    <ligand>
        <name>Zn(2+)</name>
        <dbReference type="ChEBI" id="CHEBI:29105"/>
        <note>catalytic</note>
    </ligand>
</feature>
<feature type="binding site" evidence="12">
    <location>
        <position position="415"/>
    </location>
    <ligand>
        <name>Zn(2+)</name>
        <dbReference type="ChEBI" id="CHEBI:29105"/>
        <note>catalytic</note>
    </ligand>
</feature>
<keyword evidence="16" id="KW-1185">Reference proteome</keyword>
<comment type="cofactor">
    <cofactor evidence="12">
        <name>Zn(2+)</name>
        <dbReference type="ChEBI" id="CHEBI:29105"/>
    </cofactor>
    <text evidence="12">Binds 1 zinc ion per subunit.</text>
</comment>
<keyword evidence="5 12" id="KW-0479">Metal-binding</keyword>
<gene>
    <name evidence="15" type="ORF">FA10DRAFT_263513</name>
</gene>
<dbReference type="InterPro" id="IPR001842">
    <property type="entry name" value="Peptidase_M36"/>
</dbReference>
<dbReference type="InterPro" id="IPR011096">
    <property type="entry name" value="FTP_domain"/>
</dbReference>
<dbReference type="PANTHER" id="PTHR33478">
    <property type="entry name" value="EXTRACELLULAR METALLOPROTEINASE MEP"/>
    <property type="match status" value="1"/>
</dbReference>
<dbReference type="GO" id="GO:0006508">
    <property type="term" value="P:proteolysis"/>
    <property type="evidence" value="ECO:0007669"/>
    <property type="project" value="UniProtKB-KW"/>
</dbReference>
<evidence type="ECO:0000313" key="16">
    <source>
        <dbReference type="Proteomes" id="UP000245768"/>
    </source>
</evidence>
<evidence type="ECO:0000256" key="11">
    <source>
        <dbReference type="PIRSR" id="PIRSR601842-1"/>
    </source>
</evidence>
<feature type="binding site" evidence="12">
    <location>
        <position position="620"/>
    </location>
    <ligand>
        <name>Zn(2+)</name>
        <dbReference type="ChEBI" id="CHEBI:29105"/>
        <note>catalytic</note>
    </ligand>
</feature>
<feature type="active site" evidence="11">
    <location>
        <position position="621"/>
    </location>
</feature>
<evidence type="ECO:0000259" key="14">
    <source>
        <dbReference type="Pfam" id="PF07504"/>
    </source>
</evidence>
<dbReference type="OrthoDB" id="3227768at2759"/>
<dbReference type="GO" id="GO:0004222">
    <property type="term" value="F:metalloendopeptidase activity"/>
    <property type="evidence" value="ECO:0007669"/>
    <property type="project" value="InterPro"/>
</dbReference>
<dbReference type="Pfam" id="PF07504">
    <property type="entry name" value="FTP"/>
    <property type="match status" value="1"/>
</dbReference>
<dbReference type="GO" id="GO:0008270">
    <property type="term" value="F:zinc ion binding"/>
    <property type="evidence" value="ECO:0007669"/>
    <property type="project" value="InterPro"/>
</dbReference>
<comment type="subcellular location">
    <subcellularLocation>
        <location evidence="1 13">Secreted</location>
    </subcellularLocation>
</comment>
<dbReference type="SUPFAM" id="SSF55486">
    <property type="entry name" value="Metalloproteases ('zincins'), catalytic domain"/>
    <property type="match status" value="1"/>
</dbReference>
<dbReference type="Gene3D" id="1.10.390.10">
    <property type="entry name" value="Neutral Protease Domain 2"/>
    <property type="match status" value="1"/>
</dbReference>
<keyword evidence="7 13" id="KW-0378">Hydrolase</keyword>
<dbReference type="RefSeq" id="XP_025379953.1">
    <property type="nucleotide sequence ID" value="XM_025520247.1"/>
</dbReference>
<evidence type="ECO:0000313" key="15">
    <source>
        <dbReference type="EMBL" id="PWN92755.1"/>
    </source>
</evidence>
<dbReference type="InParanoid" id="A0A316YY53"/>
<dbReference type="CDD" id="cd09596">
    <property type="entry name" value="M36"/>
    <property type="match status" value="1"/>
</dbReference>
<keyword evidence="9 13" id="KW-0482">Metalloprotease</keyword>
<evidence type="ECO:0000256" key="12">
    <source>
        <dbReference type="PIRSR" id="PIRSR601842-2"/>
    </source>
</evidence>
<sequence>MGHFARSAVLSTVLLALAASTNAVLTAPTAAIDALKQDDARAYAHDFALNIGKDVPAVHHVQQRKSLGFGPHHRHRKFVTEPAQTSSLMPPSAKTSSIHEAALDLARSLVGGKGSFYVRDDSYLDRQSGLYYAYVKQTINGLVVEDGDLNVVFSPEGEVLTYGTSLYRGEVPELATNPIHASADGELSEARCASIRATIDSLTSTEGHSYTKRDQIVFAQGKEDADALRSLQDDLYLYCDDPSDSPYLRGLDLGSRLPGSIALAKGRVIGGNRAQIVDPRLAVLNFVSEATADEELAASLAASSSQREEQAASIVSTFEHSMRADGHEYGTEKMHSVPGTTGPVSARLSYVQSSEGKLNLVWSLEVPMDHDANSNLYQATVDATTAEVRSVVDWVQSAPAHAHRASEEDEGVAQEALYKVIRWGLNDPSEGNRTLEAGIHDYSASPYGWHSIPASKKADKHFSDTRGNNVFASAFGSGMDDWEVPDRARPVGKKADNGSLIFDFPFPWRNANAQHDPLDPEKYADASTVELFYLINAYHDLLYLYGFTPAAGNFEEAEAEEGGKGGDAIAAYSQSSAGTNNADFTSPPDGSRPRVRMYKWHTKENATDRDGDFEQGIVLHEVTHGVSTRLTGGPADSSCLGWGEAGGMGEGWGDFFATIVRRKTPTRDIYTMGSWASHNKKGIRRYPYSTNLTINPETYKTLDSPGYWGVHAIGEVWAGMLYQVEEGLRAKLGWSPDLFPPTANATQKEQDEFFLGDDELDKLLGGKKRASQRRVPRHGNTLAFQLIIDGMKLQPCRPGFFEARDAIIKADEHLTGGANQCLIWERFAQRGLGTDAKVVGRTPWGGGIRTDGHAVPSKCKSKEA</sequence>
<proteinExistence type="inferred from homology"/>
<dbReference type="AlphaFoldDB" id="A0A316YY53"/>
<dbReference type="STRING" id="215250.A0A316YY53"/>
<feature type="signal peptide" evidence="13">
    <location>
        <begin position="1"/>
        <end position="23"/>
    </location>
</feature>
<dbReference type="Pfam" id="PF02128">
    <property type="entry name" value="Peptidase_M36"/>
    <property type="match status" value="1"/>
</dbReference>
<dbReference type="Gene3D" id="3.10.170.10">
    <property type="match status" value="1"/>
</dbReference>
<evidence type="ECO:0000256" key="7">
    <source>
        <dbReference type="ARBA" id="ARBA00022801"/>
    </source>
</evidence>
<name>A0A316YY53_9BASI</name>
<keyword evidence="10 13" id="KW-0865">Zymogen</keyword>
<dbReference type="GO" id="GO:0005615">
    <property type="term" value="C:extracellular space"/>
    <property type="evidence" value="ECO:0007669"/>
    <property type="project" value="InterPro"/>
</dbReference>
<dbReference type="PANTHER" id="PTHR33478:SF1">
    <property type="entry name" value="EXTRACELLULAR METALLOPROTEINASE MEP"/>
    <property type="match status" value="1"/>
</dbReference>
<accession>A0A316YY53</accession>
<protein>
    <recommendedName>
        <fullName evidence="13">Extracellular metalloproteinase</fullName>
        <ecNumber evidence="13">3.4.24.-</ecNumber>
    </recommendedName>
    <alternativeName>
        <fullName evidence="13">Fungalysin</fullName>
    </alternativeName>
</protein>
<evidence type="ECO:0000256" key="5">
    <source>
        <dbReference type="ARBA" id="ARBA00022723"/>
    </source>
</evidence>
<keyword evidence="8 12" id="KW-0862">Zinc</keyword>
<feature type="domain" description="FTP" evidence="14">
    <location>
        <begin position="115"/>
        <end position="164"/>
    </location>
</feature>